<dbReference type="GO" id="GO:0006412">
    <property type="term" value="P:translation"/>
    <property type="evidence" value="ECO:0007669"/>
    <property type="project" value="UniProtKB-UniRule"/>
</dbReference>
<comment type="function">
    <text evidence="4">Binds to the 23S rRNA.</text>
</comment>
<dbReference type="SUPFAM" id="SSF52080">
    <property type="entry name" value="Ribosomal proteins L15p and L18e"/>
    <property type="match status" value="1"/>
</dbReference>
<dbReference type="GO" id="GO:0022625">
    <property type="term" value="C:cytosolic large ribosomal subunit"/>
    <property type="evidence" value="ECO:0007669"/>
    <property type="project" value="TreeGrafter"/>
</dbReference>
<comment type="subunit">
    <text evidence="4">Part of the 50S ribosomal subunit.</text>
</comment>
<dbReference type="AlphaFoldDB" id="A0A2H0V3M6"/>
<dbReference type="InterPro" id="IPR036227">
    <property type="entry name" value="Ribosomal_uL15/eL18_sf"/>
</dbReference>
<dbReference type="Gene3D" id="3.100.10.10">
    <property type="match status" value="1"/>
</dbReference>
<dbReference type="NCBIfam" id="TIGR01071">
    <property type="entry name" value="rplO_bact"/>
    <property type="match status" value="1"/>
</dbReference>
<dbReference type="InterPro" id="IPR030878">
    <property type="entry name" value="Ribosomal_uL15"/>
</dbReference>
<name>A0A2H0V3M6_9BACT</name>
<dbReference type="PANTHER" id="PTHR12934:SF11">
    <property type="entry name" value="LARGE RIBOSOMAL SUBUNIT PROTEIN UL15M"/>
    <property type="match status" value="1"/>
</dbReference>
<dbReference type="InterPro" id="IPR005749">
    <property type="entry name" value="Ribosomal_uL15_bac-type"/>
</dbReference>
<dbReference type="InterPro" id="IPR021131">
    <property type="entry name" value="Ribosomal_uL15/eL18"/>
</dbReference>
<evidence type="ECO:0000256" key="5">
    <source>
        <dbReference type="SAM" id="MobiDB-lite"/>
    </source>
</evidence>
<keyword evidence="4" id="KW-0699">rRNA-binding</keyword>
<keyword evidence="4" id="KW-0694">RNA-binding</keyword>
<evidence type="ECO:0000313" key="8">
    <source>
        <dbReference type="Proteomes" id="UP000229901"/>
    </source>
</evidence>
<feature type="compositionally biased region" description="Basic residues" evidence="5">
    <location>
        <begin position="38"/>
        <end position="50"/>
    </location>
</feature>
<dbReference type="GO" id="GO:0019843">
    <property type="term" value="F:rRNA binding"/>
    <property type="evidence" value="ECO:0007669"/>
    <property type="project" value="UniProtKB-UniRule"/>
</dbReference>
<feature type="compositionally biased region" description="Basic residues" evidence="5">
    <location>
        <begin position="9"/>
        <end position="22"/>
    </location>
</feature>
<dbReference type="Pfam" id="PF00828">
    <property type="entry name" value="Ribosomal_L27A"/>
    <property type="match status" value="1"/>
</dbReference>
<dbReference type="Proteomes" id="UP000229901">
    <property type="component" value="Unassembled WGS sequence"/>
</dbReference>
<comment type="similarity">
    <text evidence="1 4">Belongs to the universal ribosomal protein uL15 family.</text>
</comment>
<evidence type="ECO:0000256" key="3">
    <source>
        <dbReference type="ARBA" id="ARBA00023274"/>
    </source>
</evidence>
<evidence type="ECO:0000313" key="7">
    <source>
        <dbReference type="EMBL" id="PIR93704.1"/>
    </source>
</evidence>
<evidence type="ECO:0000256" key="1">
    <source>
        <dbReference type="ARBA" id="ARBA00007320"/>
    </source>
</evidence>
<evidence type="ECO:0000256" key="4">
    <source>
        <dbReference type="HAMAP-Rule" id="MF_01341"/>
    </source>
</evidence>
<organism evidence="7 8">
    <name type="scientific">Candidatus Falkowbacteria bacterium CG10_big_fil_rev_8_21_14_0_10_39_11</name>
    <dbReference type="NCBI Taxonomy" id="1974565"/>
    <lineage>
        <taxon>Bacteria</taxon>
        <taxon>Candidatus Falkowiibacteriota</taxon>
    </lineage>
</organism>
<evidence type="ECO:0000259" key="6">
    <source>
        <dbReference type="Pfam" id="PF00828"/>
    </source>
</evidence>
<dbReference type="GO" id="GO:0003735">
    <property type="term" value="F:structural constituent of ribosome"/>
    <property type="evidence" value="ECO:0007669"/>
    <property type="project" value="InterPro"/>
</dbReference>
<accession>A0A2H0V3M6</accession>
<evidence type="ECO:0000256" key="2">
    <source>
        <dbReference type="ARBA" id="ARBA00022980"/>
    </source>
</evidence>
<gene>
    <name evidence="4 7" type="primary">rplO</name>
    <name evidence="7" type="ORF">COT97_05530</name>
</gene>
<dbReference type="EMBL" id="PFAP01000045">
    <property type="protein sequence ID" value="PIR93704.1"/>
    <property type="molecule type" value="Genomic_DNA"/>
</dbReference>
<protein>
    <recommendedName>
        <fullName evidence="4">Large ribosomal subunit protein uL15</fullName>
    </recommendedName>
</protein>
<feature type="domain" description="Large ribosomal subunit protein uL15/eL18" evidence="6">
    <location>
        <begin position="77"/>
        <end position="146"/>
    </location>
</feature>
<sequence>MSLAMNKLNAKKSSRSTRKRVGRGNASGKGTYSSRGLKGQRSRSGGKKGLKLKGFKQNLLSFPKYKGMKSGRLQAQEISLTDLNSNFAAGDKVNPEALLVKGLISDMQQLVKVLNNGEINVKIELSGCKATASATAAIEAAGGKVIALPVKALSKKAAKAKEEAEAKQAKTK</sequence>
<keyword evidence="3 4" id="KW-0687">Ribonucleoprotein</keyword>
<dbReference type="HAMAP" id="MF_01341">
    <property type="entry name" value="Ribosomal_uL15"/>
    <property type="match status" value="1"/>
</dbReference>
<feature type="region of interest" description="Disordered" evidence="5">
    <location>
        <begin position="1"/>
        <end position="50"/>
    </location>
</feature>
<reference evidence="8" key="1">
    <citation type="submission" date="2017-09" db="EMBL/GenBank/DDBJ databases">
        <title>Depth-based differentiation of microbial function through sediment-hosted aquifers and enrichment of novel symbionts in the deep terrestrial subsurface.</title>
        <authorList>
            <person name="Probst A.J."/>
            <person name="Ladd B."/>
            <person name="Jarett J.K."/>
            <person name="Geller-Mcgrath D.E."/>
            <person name="Sieber C.M.K."/>
            <person name="Emerson J.B."/>
            <person name="Anantharaman K."/>
            <person name="Thomas B.C."/>
            <person name="Malmstrom R."/>
            <person name="Stieglmeier M."/>
            <person name="Klingl A."/>
            <person name="Woyke T."/>
            <person name="Ryan C.M."/>
            <person name="Banfield J.F."/>
        </authorList>
    </citation>
    <scope>NUCLEOTIDE SEQUENCE [LARGE SCALE GENOMIC DNA]</scope>
</reference>
<keyword evidence="2 4" id="KW-0689">Ribosomal protein</keyword>
<proteinExistence type="inferred from homology"/>
<dbReference type="PANTHER" id="PTHR12934">
    <property type="entry name" value="50S RIBOSOMAL PROTEIN L15"/>
    <property type="match status" value="1"/>
</dbReference>
<comment type="caution">
    <text evidence="7">The sequence shown here is derived from an EMBL/GenBank/DDBJ whole genome shotgun (WGS) entry which is preliminary data.</text>
</comment>